<evidence type="ECO:0000313" key="2">
    <source>
        <dbReference type="EMBL" id="OGG55839.1"/>
    </source>
</evidence>
<evidence type="ECO:0000313" key="3">
    <source>
        <dbReference type="Proteomes" id="UP000178606"/>
    </source>
</evidence>
<dbReference type="GO" id="GO:0000166">
    <property type="term" value="F:nucleotide binding"/>
    <property type="evidence" value="ECO:0007669"/>
    <property type="project" value="InterPro"/>
</dbReference>
<comment type="caution">
    <text evidence="2">The sequence shown here is derived from an EMBL/GenBank/DDBJ whole genome shotgun (WGS) entry which is preliminary data.</text>
</comment>
<dbReference type="SUPFAM" id="SSF51735">
    <property type="entry name" value="NAD(P)-binding Rossmann-fold domains"/>
    <property type="match status" value="1"/>
</dbReference>
<dbReference type="AlphaFoldDB" id="A0A1F6D330"/>
<organism evidence="2 3">
    <name type="scientific">Handelsmanbacteria sp. (strain RIFCSPLOWO2_12_FULL_64_10)</name>
    <dbReference type="NCBI Taxonomy" id="1817868"/>
    <lineage>
        <taxon>Bacteria</taxon>
        <taxon>Candidatus Handelsmaniibacteriota</taxon>
    </lineage>
</organism>
<sequence>MFKIGMVDLDTSHPVAWLPKINAYGDMKVVAVFDSGDVNPRSYTEEFAQKNDVKIAGSPGELAGMVDAVILHGADWDAHVDRVIPFLEAGRPVLIDKPMVGKLRDAHRLLGLQQKYPEALIMGGSSVRFAEEVAALKAEKEAFGHISCAFASGPNDFFSYGIHTVEMFEGFFGAGVKSVRYLGANGGELFQATYKNGPMVIYQISAPSGGWYFALTTSKGVKATSVEVPKLYDAIIAQFHKMLVEKKAPLPLPEFLEAILVQLAALRARQTGVTVYLDDLGYDEGFDGKAYTAAYRMNKWKGKY</sequence>
<protein>
    <recommendedName>
        <fullName evidence="1">Gfo/Idh/MocA-like oxidoreductase N-terminal domain-containing protein</fullName>
    </recommendedName>
</protein>
<dbReference type="InterPro" id="IPR036291">
    <property type="entry name" value="NAD(P)-bd_dom_sf"/>
</dbReference>
<dbReference type="Pfam" id="PF01408">
    <property type="entry name" value="GFO_IDH_MocA"/>
    <property type="match status" value="1"/>
</dbReference>
<evidence type="ECO:0000259" key="1">
    <source>
        <dbReference type="Pfam" id="PF01408"/>
    </source>
</evidence>
<dbReference type="EMBL" id="MFKF01000059">
    <property type="protein sequence ID" value="OGG55839.1"/>
    <property type="molecule type" value="Genomic_DNA"/>
</dbReference>
<accession>A0A1F6D330</accession>
<name>A0A1F6D330_HANXR</name>
<dbReference type="PANTHER" id="PTHR43708">
    <property type="entry name" value="CONSERVED EXPRESSED OXIDOREDUCTASE (EUROFUNG)"/>
    <property type="match status" value="1"/>
</dbReference>
<dbReference type="Gene3D" id="3.40.50.720">
    <property type="entry name" value="NAD(P)-binding Rossmann-like Domain"/>
    <property type="match status" value="1"/>
</dbReference>
<gene>
    <name evidence="2" type="ORF">A3F84_24820</name>
</gene>
<dbReference type="InterPro" id="IPR000683">
    <property type="entry name" value="Gfo/Idh/MocA-like_OxRdtase_N"/>
</dbReference>
<feature type="domain" description="Gfo/Idh/MocA-like oxidoreductase N-terminal" evidence="1">
    <location>
        <begin position="26"/>
        <end position="119"/>
    </location>
</feature>
<proteinExistence type="predicted"/>
<reference evidence="2 3" key="1">
    <citation type="journal article" date="2016" name="Nat. Commun.">
        <title>Thousands of microbial genomes shed light on interconnected biogeochemical processes in an aquifer system.</title>
        <authorList>
            <person name="Anantharaman K."/>
            <person name="Brown C.T."/>
            <person name="Hug L.A."/>
            <person name="Sharon I."/>
            <person name="Castelle C.J."/>
            <person name="Probst A.J."/>
            <person name="Thomas B.C."/>
            <person name="Singh A."/>
            <person name="Wilkins M.J."/>
            <person name="Karaoz U."/>
            <person name="Brodie E.L."/>
            <person name="Williams K.H."/>
            <person name="Hubbard S.S."/>
            <person name="Banfield J.F."/>
        </authorList>
    </citation>
    <scope>NUCLEOTIDE SEQUENCE [LARGE SCALE GENOMIC DNA]</scope>
    <source>
        <strain evidence="3">RIFCSPLOWO2_12_FULL_64_10</strain>
    </source>
</reference>
<dbReference type="PANTHER" id="PTHR43708:SF4">
    <property type="entry name" value="OXIDOREDUCTASE YCEM-RELATED"/>
    <property type="match status" value="1"/>
</dbReference>
<dbReference type="InterPro" id="IPR051317">
    <property type="entry name" value="Gfo/Idh/MocA_oxidoreduct"/>
</dbReference>
<dbReference type="Proteomes" id="UP000178606">
    <property type="component" value="Unassembled WGS sequence"/>
</dbReference>